<dbReference type="AlphaFoldDB" id="A0A437PND5"/>
<feature type="domain" description="EF-hand" evidence="2">
    <location>
        <begin position="58"/>
        <end position="93"/>
    </location>
</feature>
<dbReference type="PANTHER" id="PTHR33546">
    <property type="entry name" value="LARGE, MULTIFUNCTIONAL SECRETED PROTEIN-RELATED"/>
    <property type="match status" value="1"/>
</dbReference>
<protein>
    <submittedName>
        <fullName evidence="3">Sorbosone dehydrogenase</fullName>
    </submittedName>
</protein>
<evidence type="ECO:0000259" key="2">
    <source>
        <dbReference type="PROSITE" id="PS50222"/>
    </source>
</evidence>
<accession>A0A437PND5</accession>
<keyword evidence="4" id="KW-1185">Reference proteome</keyword>
<dbReference type="EMBL" id="SACY01000005">
    <property type="protein sequence ID" value="RVU23554.1"/>
    <property type="molecule type" value="Genomic_DNA"/>
</dbReference>
<evidence type="ECO:0000256" key="1">
    <source>
        <dbReference type="SAM" id="SignalP"/>
    </source>
</evidence>
<feature type="signal peptide" evidence="1">
    <location>
        <begin position="1"/>
        <end position="19"/>
    </location>
</feature>
<dbReference type="PROSITE" id="PS50222">
    <property type="entry name" value="EF_HAND_2"/>
    <property type="match status" value="1"/>
</dbReference>
<dbReference type="RefSeq" id="WP_127805232.1">
    <property type="nucleotide sequence ID" value="NZ_SACY01000005.1"/>
</dbReference>
<dbReference type="Gene3D" id="2.120.10.30">
    <property type="entry name" value="TolB, C-terminal domain"/>
    <property type="match status" value="1"/>
</dbReference>
<dbReference type="OrthoDB" id="9811395at2"/>
<dbReference type="InterPro" id="IPR011042">
    <property type="entry name" value="6-blade_b-propeller_TolB-like"/>
</dbReference>
<dbReference type="Pfam" id="PF22807">
    <property type="entry name" value="TrAA12"/>
    <property type="match status" value="2"/>
</dbReference>
<evidence type="ECO:0000313" key="3">
    <source>
        <dbReference type="EMBL" id="RVU23554.1"/>
    </source>
</evidence>
<dbReference type="PANTHER" id="PTHR33546:SF1">
    <property type="entry name" value="LARGE, MULTIFUNCTIONAL SECRETED PROTEIN"/>
    <property type="match status" value="1"/>
</dbReference>
<dbReference type="GO" id="GO:0005509">
    <property type="term" value="F:calcium ion binding"/>
    <property type="evidence" value="ECO:0007669"/>
    <property type="project" value="InterPro"/>
</dbReference>
<gene>
    <name evidence="3" type="ORF">EOJ36_10775</name>
</gene>
<dbReference type="PROSITE" id="PS00018">
    <property type="entry name" value="EF_HAND_1"/>
    <property type="match status" value="1"/>
</dbReference>
<feature type="chain" id="PRO_5019238993" evidence="1">
    <location>
        <begin position="20"/>
        <end position="409"/>
    </location>
</feature>
<sequence>MKKCLSLLAVSLVGFGSFAQEAEIVVPKGFKVQQIAKDLGATRQIAITKKGEVYAKLSKLKDGKGIYHLVDTDKNGYLDKKELFGEFPGTGVKIQNGYLYTSSNKGLYRYKLDANQQVIDKNAPEKIIDGLPDHGRDNAKPFVFDNSGQNIYMTIGSWNDPCRVPGTGQGMSPCAILDSAGGVWKFSANKLNQGFADGERYVTGLKNAVGIDWNRATNTFFATGHGRGQFHDFYPQYYTPQMSQELPAEMFYEFPKAGLDAGWPYIYFDQKQGKKILAPEYGGDGKKTAGEKAIDPIIAFPAHLGPNGLHFYSGKMFPAKYKNGAFIAFHAQSSELKKGYFVAFVPFKNGKPSGKWEIFADNFAGIDLANPSGPIQHRPCGLAEGPDGSLYVCDDLNGSIYKITYSLSK</sequence>
<proteinExistence type="predicted"/>
<dbReference type="InterPro" id="IPR018247">
    <property type="entry name" value="EF_Hand_1_Ca_BS"/>
</dbReference>
<dbReference type="SUPFAM" id="SSF50952">
    <property type="entry name" value="Soluble quinoprotein glucose dehydrogenase"/>
    <property type="match status" value="1"/>
</dbReference>
<reference evidence="3 4" key="1">
    <citation type="submission" date="2019-01" db="EMBL/GenBank/DDBJ databases">
        <authorList>
            <person name="Chen W.-M."/>
        </authorList>
    </citation>
    <scope>NUCLEOTIDE SEQUENCE [LARGE SCALE GENOMIC DNA]</scope>
    <source>
        <strain evidence="3 4">FSY-15</strain>
    </source>
</reference>
<organism evidence="3 4">
    <name type="scientific">Sandaracinomonas limnophila</name>
    <dbReference type="NCBI Taxonomy" id="1862386"/>
    <lineage>
        <taxon>Bacteria</taxon>
        <taxon>Pseudomonadati</taxon>
        <taxon>Bacteroidota</taxon>
        <taxon>Cytophagia</taxon>
        <taxon>Cytophagales</taxon>
        <taxon>Flectobacillaceae</taxon>
        <taxon>Sandaracinomonas</taxon>
    </lineage>
</organism>
<keyword evidence="1" id="KW-0732">Signal</keyword>
<dbReference type="InterPro" id="IPR054539">
    <property type="entry name" value="Beta-prop_PDH"/>
</dbReference>
<evidence type="ECO:0000313" key="4">
    <source>
        <dbReference type="Proteomes" id="UP000282832"/>
    </source>
</evidence>
<dbReference type="Proteomes" id="UP000282832">
    <property type="component" value="Unassembled WGS sequence"/>
</dbReference>
<comment type="caution">
    <text evidence="3">The sequence shown here is derived from an EMBL/GenBank/DDBJ whole genome shotgun (WGS) entry which is preliminary data.</text>
</comment>
<dbReference type="InterPro" id="IPR002048">
    <property type="entry name" value="EF_hand_dom"/>
</dbReference>
<name>A0A437PND5_9BACT</name>
<dbReference type="InterPro" id="IPR011041">
    <property type="entry name" value="Quinoprot_gluc/sorb_DH_b-prop"/>
</dbReference>